<dbReference type="NCBIfam" id="TIGR00443">
    <property type="entry name" value="hisZ_biosyn_reg"/>
    <property type="match status" value="1"/>
</dbReference>
<dbReference type="GO" id="GO:0004821">
    <property type="term" value="F:histidine-tRNA ligase activity"/>
    <property type="evidence" value="ECO:0007669"/>
    <property type="project" value="TreeGrafter"/>
</dbReference>
<dbReference type="Gene3D" id="3.30.930.10">
    <property type="entry name" value="Bira Bifunctional Protein, Domain 2"/>
    <property type="match status" value="1"/>
</dbReference>
<dbReference type="InterPro" id="IPR004517">
    <property type="entry name" value="HisZ"/>
</dbReference>
<evidence type="ECO:0000313" key="12">
    <source>
        <dbReference type="EMBL" id="VYU25225.1"/>
    </source>
</evidence>
<dbReference type="CDD" id="cd00773">
    <property type="entry name" value="HisRS-like_core"/>
    <property type="match status" value="1"/>
</dbReference>
<dbReference type="PANTHER" id="PTHR43707:SF6">
    <property type="entry name" value="ATP PHOSPHORIBOSYLTRANSFERASE REGULATORY SUBUNIT"/>
    <property type="match status" value="1"/>
</dbReference>
<evidence type="ECO:0000256" key="3">
    <source>
        <dbReference type="ARBA" id="ARBA00005539"/>
    </source>
</evidence>
<evidence type="ECO:0000256" key="8">
    <source>
        <dbReference type="ARBA" id="ARBA00025246"/>
    </source>
</evidence>
<evidence type="ECO:0000256" key="5">
    <source>
        <dbReference type="ARBA" id="ARBA00022490"/>
    </source>
</evidence>
<protein>
    <recommendedName>
        <fullName evidence="4 9">ATP phosphoribosyltransferase regulatory subunit</fullName>
    </recommendedName>
</protein>
<evidence type="ECO:0000256" key="1">
    <source>
        <dbReference type="ARBA" id="ARBA00004496"/>
    </source>
</evidence>
<gene>
    <name evidence="9 12" type="primary">hisZ</name>
    <name evidence="12" type="ORF">CTLFYP3_01874</name>
</gene>
<keyword evidence="12" id="KW-0808">Transferase</keyword>
<reference evidence="12" key="1">
    <citation type="submission" date="2019-11" db="EMBL/GenBank/DDBJ databases">
        <authorList>
            <person name="Feng L."/>
        </authorList>
    </citation>
    <scope>NUCLEOTIDE SEQUENCE</scope>
    <source>
        <strain evidence="12">CTertiumLFYP3</strain>
    </source>
</reference>
<dbReference type="GO" id="GO:0006427">
    <property type="term" value="P:histidyl-tRNA aminoacylation"/>
    <property type="evidence" value="ECO:0007669"/>
    <property type="project" value="TreeGrafter"/>
</dbReference>
<evidence type="ECO:0000256" key="7">
    <source>
        <dbReference type="ARBA" id="ARBA00023102"/>
    </source>
</evidence>
<feature type="binding site" evidence="10">
    <location>
        <begin position="79"/>
        <end position="81"/>
    </location>
    <ligand>
        <name>L-histidine</name>
        <dbReference type="ChEBI" id="CHEBI:57595"/>
    </ligand>
</feature>
<evidence type="ECO:0000259" key="11">
    <source>
        <dbReference type="Pfam" id="PF13393"/>
    </source>
</evidence>
<evidence type="ECO:0000256" key="9">
    <source>
        <dbReference type="HAMAP-Rule" id="MF_00125"/>
    </source>
</evidence>
<dbReference type="SUPFAM" id="SSF55681">
    <property type="entry name" value="Class II aaRS and biotin synthetases"/>
    <property type="match status" value="1"/>
</dbReference>
<evidence type="ECO:0000256" key="2">
    <source>
        <dbReference type="ARBA" id="ARBA00004667"/>
    </source>
</evidence>
<comment type="function">
    <text evidence="8 9">Required for the first step of histidine biosynthesis. May allow the feedback regulation of ATP phosphoribosyltransferase activity by histidine.</text>
</comment>
<dbReference type="RefSeq" id="WP_156626340.1">
    <property type="nucleotide sequence ID" value="NZ_CACRTO010000019.1"/>
</dbReference>
<comment type="miscellaneous">
    <text evidence="9">This function is generally fulfilled by the C-terminal part of HisG, which is missing in some bacteria such as this one.</text>
</comment>
<evidence type="ECO:0000256" key="6">
    <source>
        <dbReference type="ARBA" id="ARBA00022605"/>
    </source>
</evidence>
<feature type="domain" description="Class II Histidinyl-tRNA synthetase (HisRS)-like catalytic core" evidence="11">
    <location>
        <begin position="9"/>
        <end position="319"/>
    </location>
</feature>
<keyword evidence="12" id="KW-0328">Glycosyltransferase</keyword>
<dbReference type="Pfam" id="PF13393">
    <property type="entry name" value="tRNA-synt_His"/>
    <property type="match status" value="1"/>
</dbReference>
<feature type="binding site" evidence="10">
    <location>
        <position position="109"/>
    </location>
    <ligand>
        <name>L-histidine</name>
        <dbReference type="ChEBI" id="CHEBI:57595"/>
    </ligand>
</feature>
<dbReference type="InterPro" id="IPR045864">
    <property type="entry name" value="aa-tRNA-synth_II/BPL/LPL"/>
</dbReference>
<keyword evidence="6 9" id="KW-0028">Amino-acid biosynthesis</keyword>
<dbReference type="GO" id="GO:0000105">
    <property type="term" value="P:L-histidine biosynthetic process"/>
    <property type="evidence" value="ECO:0007669"/>
    <property type="project" value="UniProtKB-UniRule"/>
</dbReference>
<dbReference type="EMBL" id="CACRTO010000019">
    <property type="protein sequence ID" value="VYU25225.1"/>
    <property type="molecule type" value="Genomic_DNA"/>
</dbReference>
<accession>A0A6N3DA18</accession>
<organism evidence="12">
    <name type="scientific">Clostridium tertium</name>
    <dbReference type="NCBI Taxonomy" id="1559"/>
    <lineage>
        <taxon>Bacteria</taxon>
        <taxon>Bacillati</taxon>
        <taxon>Bacillota</taxon>
        <taxon>Clostridia</taxon>
        <taxon>Eubacteriales</taxon>
        <taxon>Clostridiaceae</taxon>
        <taxon>Clostridium</taxon>
    </lineage>
</organism>
<dbReference type="InterPro" id="IPR004516">
    <property type="entry name" value="HisRS/HisZ"/>
</dbReference>
<evidence type="ECO:0000256" key="10">
    <source>
        <dbReference type="PIRSR" id="PIRSR001549-1"/>
    </source>
</evidence>
<sequence length="380" mass="44068">MNKNIIPEGTRDLTNEECLKKDRAINLINNVFNSWGYKKVITPSIEFYEGFRYEYSGLKEENVYKFFDSKGRILALRPDMTIPIVRLVSTRFKDVEESIKIRYEASIYRVFEEFSGRRNEYTDCGIELINKENEFADLEALIIAIEALRATGAKNFKIEIGEVNFFKSAIEALDISEEDKLSLSILIEKKKIEELKKFLKKLDVEDNIKNTFYKLPLLFGEGADILEKYKEMSFNSKMNNSIKYLENIYKRLDNLGYGEYLTFDLAITPRLNFYTGIIFRGYIEGSGNIVLSGGRYDDLIDSVKKGYKAIGFSINVDELSSILNSKLSKEERYKIIFSKDNEIEALRKSMELRKEGYVVEVIPSEDEKGIKVLKEDYYGD</sequence>
<evidence type="ECO:0000256" key="4">
    <source>
        <dbReference type="ARBA" id="ARBA00020397"/>
    </source>
</evidence>
<dbReference type="GO" id="GO:0005737">
    <property type="term" value="C:cytoplasm"/>
    <property type="evidence" value="ECO:0007669"/>
    <property type="project" value="UniProtKB-SubCell"/>
</dbReference>
<comment type="similarity">
    <text evidence="3 9">Belongs to the class-II aminoacyl-tRNA synthetase family. HisZ subfamily.</text>
</comment>
<feature type="binding site" evidence="10">
    <location>
        <position position="127"/>
    </location>
    <ligand>
        <name>L-histidine</name>
        <dbReference type="ChEBI" id="CHEBI:57595"/>
    </ligand>
</feature>
<name>A0A6N3DA18_9CLOT</name>
<comment type="subcellular location">
    <subcellularLocation>
        <location evidence="1 9">Cytoplasm</location>
    </subcellularLocation>
</comment>
<dbReference type="AlphaFoldDB" id="A0A6N3DA18"/>
<dbReference type="PIRSF" id="PIRSF001549">
    <property type="entry name" value="His-tRNA_synth"/>
    <property type="match status" value="1"/>
</dbReference>
<dbReference type="HAMAP" id="MF_00125">
    <property type="entry name" value="HisZ"/>
    <property type="match status" value="1"/>
</dbReference>
<proteinExistence type="inferred from homology"/>
<dbReference type="UniPathway" id="UPA00031">
    <property type="reaction ID" value="UER00006"/>
</dbReference>
<dbReference type="GO" id="GO:0140096">
    <property type="term" value="F:catalytic activity, acting on a protein"/>
    <property type="evidence" value="ECO:0007669"/>
    <property type="project" value="UniProtKB-ARBA"/>
</dbReference>
<comment type="pathway">
    <text evidence="2 9">Amino-acid biosynthesis; L-histidine biosynthesis; L-histidine from 5-phospho-alpha-D-ribose 1-diphosphate: step 1/9.</text>
</comment>
<dbReference type="PANTHER" id="PTHR43707">
    <property type="entry name" value="HISTIDYL-TRNA SYNTHETASE"/>
    <property type="match status" value="1"/>
</dbReference>
<dbReference type="GO" id="GO:0016757">
    <property type="term" value="F:glycosyltransferase activity"/>
    <property type="evidence" value="ECO:0007669"/>
    <property type="project" value="UniProtKB-KW"/>
</dbReference>
<keyword evidence="5 9" id="KW-0963">Cytoplasm</keyword>
<comment type="subunit">
    <text evidence="9">Heteromultimer composed of HisG and HisZ subunits.</text>
</comment>
<keyword evidence="7 9" id="KW-0368">Histidine biosynthesis</keyword>
<dbReference type="InterPro" id="IPR041715">
    <property type="entry name" value="HisRS-like_core"/>
</dbReference>